<sequence>MRRLPVFLVLAPLLLLGAGLVRSSPLAEVPGVVLQAIPATLSRAQTDALDTLLRRAPSFPVRVGLLVTDADSGQVLYTRAADAAFPPASNMKLLSLTSLLSVLGPDYWFSTTVTRPRPSAAPAQAAHLTLVGLGDPSLEQSSGEHSLAGLARQVYAHGVRRVADVWLDAHLIGGSAGHTQNGQAIPGWTLPVVERPVVGLSLNDPSVGEGAELTAHPDAGAALLRAGRDFRAALQRAGVQVTGKVEMAPTSAPPEEGIATTRSAPLLQLARYALKRSDNVWAEQLYARLGVNSQTPVWRAATLEEASAQELAFLKRAGATAADLQALSLHDGSGLSESNRLTPAVLVRLLRYVYEHPFGSKLFPDAAFKARQNPLIEALPRAGTGSATRADRELGGTLAERLKGLDVRAKTGTLPGVSSLSGYLTARSGRVLIFSMLMDGYPGPIQDLRQLQDALLRILAADLPG</sequence>
<dbReference type="Gene3D" id="3.40.710.10">
    <property type="entry name" value="DD-peptidase/beta-lactamase superfamily"/>
    <property type="match status" value="2"/>
</dbReference>
<dbReference type="PANTHER" id="PTHR30023">
    <property type="entry name" value="D-ALANYL-D-ALANINE CARBOXYPEPTIDASE"/>
    <property type="match status" value="1"/>
</dbReference>
<evidence type="ECO:0000313" key="3">
    <source>
        <dbReference type="EMBL" id="GGR02224.1"/>
    </source>
</evidence>
<keyword evidence="2" id="KW-0378">Hydrolase</keyword>
<keyword evidence="3" id="KW-0121">Carboxypeptidase</keyword>
<evidence type="ECO:0000256" key="1">
    <source>
        <dbReference type="ARBA" id="ARBA00006096"/>
    </source>
</evidence>
<evidence type="ECO:0000313" key="4">
    <source>
        <dbReference type="Proteomes" id="UP000603865"/>
    </source>
</evidence>
<dbReference type="AlphaFoldDB" id="A0A918C1L2"/>
<dbReference type="GO" id="GO:0006508">
    <property type="term" value="P:proteolysis"/>
    <property type="evidence" value="ECO:0007669"/>
    <property type="project" value="InterPro"/>
</dbReference>
<gene>
    <name evidence="3" type="ORF">GCM10008957_13950</name>
</gene>
<name>A0A918C1L2_9DEIO</name>
<dbReference type="InterPro" id="IPR000667">
    <property type="entry name" value="Peptidase_S13"/>
</dbReference>
<dbReference type="PRINTS" id="PR00922">
    <property type="entry name" value="DADACBPTASE3"/>
</dbReference>
<organism evidence="3 4">
    <name type="scientific">Deinococcus ruber</name>
    <dbReference type="NCBI Taxonomy" id="1848197"/>
    <lineage>
        <taxon>Bacteria</taxon>
        <taxon>Thermotogati</taxon>
        <taxon>Deinococcota</taxon>
        <taxon>Deinococci</taxon>
        <taxon>Deinococcales</taxon>
        <taxon>Deinococcaceae</taxon>
        <taxon>Deinococcus</taxon>
    </lineage>
</organism>
<reference evidence="3" key="2">
    <citation type="submission" date="2020-09" db="EMBL/GenBank/DDBJ databases">
        <authorList>
            <person name="Sun Q."/>
            <person name="Ohkuma M."/>
        </authorList>
    </citation>
    <scope>NUCLEOTIDE SEQUENCE</scope>
    <source>
        <strain evidence="3">JCM 31311</strain>
    </source>
</reference>
<reference evidence="3" key="1">
    <citation type="journal article" date="2014" name="Int. J. Syst. Evol. Microbiol.">
        <title>Complete genome sequence of Corynebacterium casei LMG S-19264T (=DSM 44701T), isolated from a smear-ripened cheese.</title>
        <authorList>
            <consortium name="US DOE Joint Genome Institute (JGI-PGF)"/>
            <person name="Walter F."/>
            <person name="Albersmeier A."/>
            <person name="Kalinowski J."/>
            <person name="Ruckert C."/>
        </authorList>
    </citation>
    <scope>NUCLEOTIDE SEQUENCE</scope>
    <source>
        <strain evidence="3">JCM 31311</strain>
    </source>
</reference>
<dbReference type="GO" id="GO:0004185">
    <property type="term" value="F:serine-type carboxypeptidase activity"/>
    <property type="evidence" value="ECO:0007669"/>
    <property type="project" value="InterPro"/>
</dbReference>
<evidence type="ECO:0000256" key="2">
    <source>
        <dbReference type="ARBA" id="ARBA00022801"/>
    </source>
</evidence>
<dbReference type="PANTHER" id="PTHR30023:SF0">
    <property type="entry name" value="PENICILLIN-SENSITIVE CARBOXYPEPTIDASE A"/>
    <property type="match status" value="1"/>
</dbReference>
<dbReference type="InterPro" id="IPR012338">
    <property type="entry name" value="Beta-lactam/transpept-like"/>
</dbReference>
<dbReference type="Pfam" id="PF02113">
    <property type="entry name" value="Peptidase_S13"/>
    <property type="match status" value="2"/>
</dbReference>
<comment type="caution">
    <text evidence="3">The sequence shown here is derived from an EMBL/GenBank/DDBJ whole genome shotgun (WGS) entry which is preliminary data.</text>
</comment>
<keyword evidence="4" id="KW-1185">Reference proteome</keyword>
<keyword evidence="3" id="KW-0645">Protease</keyword>
<comment type="similarity">
    <text evidence="1">Belongs to the peptidase S13 family.</text>
</comment>
<dbReference type="SUPFAM" id="SSF56601">
    <property type="entry name" value="beta-lactamase/transpeptidase-like"/>
    <property type="match status" value="1"/>
</dbReference>
<dbReference type="EMBL" id="BMQL01000005">
    <property type="protein sequence ID" value="GGR02224.1"/>
    <property type="molecule type" value="Genomic_DNA"/>
</dbReference>
<dbReference type="Proteomes" id="UP000603865">
    <property type="component" value="Unassembled WGS sequence"/>
</dbReference>
<dbReference type="GO" id="GO:0000270">
    <property type="term" value="P:peptidoglycan metabolic process"/>
    <property type="evidence" value="ECO:0007669"/>
    <property type="project" value="TreeGrafter"/>
</dbReference>
<proteinExistence type="inferred from homology"/>
<protein>
    <submittedName>
        <fullName evidence="3">D-alanyl-D-alanine carboxypeptidase</fullName>
    </submittedName>
</protein>
<accession>A0A918C1L2</accession>